<feature type="domain" description="TauD/TfdA-like" evidence="4">
    <location>
        <begin position="27"/>
        <end position="312"/>
    </location>
</feature>
<feature type="chain" id="PRO_5035289737" description="TauD/TfdA-like domain-containing protein" evidence="3">
    <location>
        <begin position="24"/>
        <end position="665"/>
    </location>
</feature>
<dbReference type="SUPFAM" id="SSF51197">
    <property type="entry name" value="Clavaminate synthase-like"/>
    <property type="match status" value="1"/>
</dbReference>
<feature type="signal peptide" evidence="3">
    <location>
        <begin position="1"/>
        <end position="23"/>
    </location>
</feature>
<name>A0A8J2SGW7_9STRA</name>
<keyword evidence="3" id="KW-0732">Signal</keyword>
<dbReference type="InterPro" id="IPR003767">
    <property type="entry name" value="Malate/L-lactate_DH-like"/>
</dbReference>
<dbReference type="InterPro" id="IPR043143">
    <property type="entry name" value="Mal/L-sulf/L-lact_DH-like_NADP"/>
</dbReference>
<organism evidence="5 6">
    <name type="scientific">Pelagomonas calceolata</name>
    <dbReference type="NCBI Taxonomy" id="35677"/>
    <lineage>
        <taxon>Eukaryota</taxon>
        <taxon>Sar</taxon>
        <taxon>Stramenopiles</taxon>
        <taxon>Ochrophyta</taxon>
        <taxon>Pelagophyceae</taxon>
        <taxon>Pelagomonadales</taxon>
        <taxon>Pelagomonadaceae</taxon>
        <taxon>Pelagomonas</taxon>
    </lineage>
</organism>
<comment type="caution">
    <text evidence="5">The sequence shown here is derived from an EMBL/GenBank/DDBJ whole genome shotgun (WGS) entry which is preliminary data.</text>
</comment>
<evidence type="ECO:0000256" key="2">
    <source>
        <dbReference type="ARBA" id="ARBA00023002"/>
    </source>
</evidence>
<dbReference type="SUPFAM" id="SSF89733">
    <property type="entry name" value="L-sulfolactate dehydrogenase-like"/>
    <property type="match status" value="1"/>
</dbReference>
<accession>A0A8J2SGW7</accession>
<dbReference type="InterPro" id="IPR043144">
    <property type="entry name" value="Mal/L-sulf/L-lact_DH-like_ah"/>
</dbReference>
<dbReference type="AlphaFoldDB" id="A0A8J2SGW7"/>
<dbReference type="PANTHER" id="PTHR11091">
    <property type="entry name" value="OXIDOREDUCTASE-RELATED"/>
    <property type="match status" value="1"/>
</dbReference>
<dbReference type="PANTHER" id="PTHR11091:SF0">
    <property type="entry name" value="MALATE DEHYDROGENASE"/>
    <property type="match status" value="1"/>
</dbReference>
<proteinExistence type="inferred from homology"/>
<dbReference type="Gene3D" id="3.30.1370.60">
    <property type="entry name" value="Hypothetical oxidoreductase yiak, domain 2"/>
    <property type="match status" value="1"/>
</dbReference>
<dbReference type="Pfam" id="PF02615">
    <property type="entry name" value="Ldh_2"/>
    <property type="match status" value="1"/>
</dbReference>
<dbReference type="InterPro" id="IPR003819">
    <property type="entry name" value="TauD/TfdA-like"/>
</dbReference>
<dbReference type="EMBL" id="CAKKNE010000002">
    <property type="protein sequence ID" value="CAH0367529.1"/>
    <property type="molecule type" value="Genomic_DNA"/>
</dbReference>
<evidence type="ECO:0000313" key="5">
    <source>
        <dbReference type="EMBL" id="CAH0367529.1"/>
    </source>
</evidence>
<evidence type="ECO:0000256" key="3">
    <source>
        <dbReference type="SAM" id="SignalP"/>
    </source>
</evidence>
<protein>
    <recommendedName>
        <fullName evidence="4">TauD/TfdA-like domain-containing protein</fullName>
    </recommendedName>
</protein>
<dbReference type="GO" id="GO:0016491">
    <property type="term" value="F:oxidoreductase activity"/>
    <property type="evidence" value="ECO:0007669"/>
    <property type="project" value="UniProtKB-KW"/>
</dbReference>
<evidence type="ECO:0000259" key="4">
    <source>
        <dbReference type="Pfam" id="PF02668"/>
    </source>
</evidence>
<dbReference type="InterPro" id="IPR036111">
    <property type="entry name" value="Mal/L-sulfo/L-lacto_DH-like_sf"/>
</dbReference>
<dbReference type="OrthoDB" id="5818554at2759"/>
<dbReference type="Pfam" id="PF02668">
    <property type="entry name" value="TauD"/>
    <property type="match status" value="1"/>
</dbReference>
<dbReference type="InterPro" id="IPR042098">
    <property type="entry name" value="TauD-like_sf"/>
</dbReference>
<sequence>MRGSCGLLLVAGLTIELFAAVHAIELHPLSPSFGLEVRGITRDDLRTEKAHKTLRDAFAASRGLLLLRGLRGLSCDELITLSSVFGDVEAAPADGSYETLVDDAGRVHEFATVPSSGVFQGRADDTNWQYDAETGKPSWHTDQSFRSPRPLASAMYCLETPGGGVGQTVFCSTVAACEDLPARIRSRLAKLRAAHSYEQLSASFRRFAGGTTKTLSATRKEALVEPALYHLVDDGALYLAPHAISYVVDETGKEIAGSELVDALAAWCTRPEYVHAHAWEPGDYVVWNNLRTMHAATGVPESASKRRMWRTTALPRGGGAEADVTVSVTASAARAVATAALERSGSSRPQASAAADAFVAAEVDGRAAHGLRRIAEVCDALGRGDIAATPDVRVLMDQKSVVVRVDGGGGLAFGPLRDAVDAAAAAAETHGAAVGIISNTRSVSGRLAPWVERLAERGLVAVLACNTPAYLAVEGSAEPCLGTNPIAWACPRRDAPPVVVDLALAASSRAAIEVAAAAGAKLPRGVAIDADGKPTRDAAAALDGGAQLPAGGIKGALLALLVEVLAGGLAGGDLAIDSDDYHTMDRSLFLLVVDPAMTTRGFDVERLLERFGVRAGAAARESREASRRADDDHDVRVSAALWFELQRRARGVGDVSDVEGVLPRD</sequence>
<dbReference type="Gene3D" id="1.10.1530.10">
    <property type="match status" value="1"/>
</dbReference>
<evidence type="ECO:0000256" key="1">
    <source>
        <dbReference type="ARBA" id="ARBA00006056"/>
    </source>
</evidence>
<comment type="similarity">
    <text evidence="1">Belongs to the LDH2/MDH2 oxidoreductase family.</text>
</comment>
<keyword evidence="6" id="KW-1185">Reference proteome</keyword>
<reference evidence="5" key="1">
    <citation type="submission" date="2021-11" db="EMBL/GenBank/DDBJ databases">
        <authorList>
            <consortium name="Genoscope - CEA"/>
            <person name="William W."/>
        </authorList>
    </citation>
    <scope>NUCLEOTIDE SEQUENCE</scope>
</reference>
<dbReference type="Gene3D" id="3.60.130.10">
    <property type="entry name" value="Clavaminate synthase-like"/>
    <property type="match status" value="1"/>
</dbReference>
<gene>
    <name evidence="5" type="ORF">PECAL_2P05540</name>
</gene>
<dbReference type="Proteomes" id="UP000789595">
    <property type="component" value="Unassembled WGS sequence"/>
</dbReference>
<evidence type="ECO:0000313" key="6">
    <source>
        <dbReference type="Proteomes" id="UP000789595"/>
    </source>
</evidence>
<keyword evidence="2" id="KW-0560">Oxidoreductase</keyword>